<proteinExistence type="predicted"/>
<dbReference type="GO" id="GO:0003677">
    <property type="term" value="F:DNA binding"/>
    <property type="evidence" value="ECO:0007669"/>
    <property type="project" value="InterPro"/>
</dbReference>
<protein>
    <recommendedName>
        <fullName evidence="2">XRE family transcriptional regulator</fullName>
    </recommendedName>
</protein>
<dbReference type="InterPro" id="IPR010982">
    <property type="entry name" value="Lambda_DNA-bd_dom_sf"/>
</dbReference>
<reference evidence="1" key="1">
    <citation type="journal article" date="2020" name="mSystems">
        <title>Genome- and Community-Level Interaction Insights into Carbon Utilization and Element Cycling Functions of Hydrothermarchaeota in Hydrothermal Sediment.</title>
        <authorList>
            <person name="Zhou Z."/>
            <person name="Liu Y."/>
            <person name="Xu W."/>
            <person name="Pan J."/>
            <person name="Luo Z.H."/>
            <person name="Li M."/>
        </authorList>
    </citation>
    <scope>NUCLEOTIDE SEQUENCE [LARGE SCALE GENOMIC DNA]</scope>
    <source>
        <strain evidence="1">SpSt-1071</strain>
    </source>
</reference>
<sequence>MRAGGVKEKVLVLDRDIVVTPEELKRRRLELGYTTPELARIVGTTPTWIVAAEKGRKPLASSGFRLVRRYLEALGFIRVEVAEKN</sequence>
<dbReference type="SUPFAM" id="SSF47413">
    <property type="entry name" value="lambda repressor-like DNA-binding domains"/>
    <property type="match status" value="1"/>
</dbReference>
<comment type="caution">
    <text evidence="1">The sequence shown here is derived from an EMBL/GenBank/DDBJ whole genome shotgun (WGS) entry which is preliminary data.</text>
</comment>
<evidence type="ECO:0000313" key="1">
    <source>
        <dbReference type="EMBL" id="HHM67570.1"/>
    </source>
</evidence>
<dbReference type="CDD" id="cd00093">
    <property type="entry name" value="HTH_XRE"/>
    <property type="match status" value="1"/>
</dbReference>
<dbReference type="Gene3D" id="1.10.260.40">
    <property type="entry name" value="lambda repressor-like DNA-binding domains"/>
    <property type="match status" value="1"/>
</dbReference>
<dbReference type="EMBL" id="DRXE01000085">
    <property type="protein sequence ID" value="HHM67570.1"/>
    <property type="molecule type" value="Genomic_DNA"/>
</dbReference>
<evidence type="ECO:0008006" key="2">
    <source>
        <dbReference type="Google" id="ProtNLM"/>
    </source>
</evidence>
<gene>
    <name evidence="1" type="ORF">ENM28_02415</name>
</gene>
<dbReference type="AlphaFoldDB" id="A0A7C5VFZ7"/>
<accession>A0A7C5VFZ7</accession>
<dbReference type="InterPro" id="IPR001387">
    <property type="entry name" value="Cro/C1-type_HTH"/>
</dbReference>
<name>A0A7C5VFZ7_9DEIN</name>
<organism evidence="1">
    <name type="scientific">Thermus caliditerrae</name>
    <dbReference type="NCBI Taxonomy" id="1330700"/>
    <lineage>
        <taxon>Bacteria</taxon>
        <taxon>Thermotogati</taxon>
        <taxon>Deinococcota</taxon>
        <taxon>Deinococci</taxon>
        <taxon>Thermales</taxon>
        <taxon>Thermaceae</taxon>
        <taxon>Thermus</taxon>
    </lineage>
</organism>
<dbReference type="Pfam" id="PF13560">
    <property type="entry name" value="HTH_31"/>
    <property type="match status" value="1"/>
</dbReference>